<protein>
    <recommendedName>
        <fullName evidence="11">ABC transporter domain-containing protein</fullName>
    </recommendedName>
</protein>
<dbReference type="InterPro" id="IPR050611">
    <property type="entry name" value="ABCF"/>
</dbReference>
<sequence length="1064" mass="118367">MSYANADRFVLLDEIQALRANGVLAQIKCPFTHKANRTWREPAMLALGAFFDRFLRSEALSEVVFLLEQDLVPLVLDAMADKDAAVREAAKYALLTLVDKLSPEALVVALLPILLDYIRKNTTKWQGIAEVFTLISQMARGAVIHASERAQILRKYVESRLEDLIPLVADAVLDLKPEVMFLNPLFLQIAGIIDSLQVSKRAKGALDSLLALIHNPDLVPCIPVLYAFIRDPSGANLRKAISTVSHTTFISSINSADLAVLLPLFERALSSPNATQDLLREALLIVENLTKLLQVPTQAVPFLKRLMHHVENASERAAIPEVQKSAKRLLGMMKDCTNPNKGQLHPNMTVSQALLVLEKAIRSCDGYFIPSTDTALSELTKRYVASLVTEVVNQQQFSRVTVCIEPYLDPIMKQGSASVVAERVQRFFSEADSARRGLLNRNERSEVEVVNTCVSLGYGTITLLSQTNLRLVKGRRYGLCGRNGAGKSTLIRSIAQGKLEGFPSPDQVRICYVCHEEDEDADLSVCDYMARGTREEDIAQISLALQDVNFGESAHLRVGSLSGGWKVKLALARAFMTPTDILLFDEPTNHLDRASVSWLQERLKSNTEVTSLLVSHDAEFLNEVCTDIYYIDGTKLVWHGGNFASFTKRNSSVGVDDGLPDGARQFQIPPPGLLTGLKSATRAILRMSHCTYTYPGASQPALSNASCQVSLSSRVAIVGPNGAGKSTLVKVLTEELIPQEGTVEKHPNLRVGYIRQHALEHVEMHEEKTPSQYLQWRYIYGDDREVLTKQTRIMTAEDKTQMQKMIHWEGKARQMEALVGRQKWKKSFQYEVKWVGSLAKYNSYLPRETLIDLGFHKLVQRFNDHEASREGLGFRKLETEAISKHFHDVGLGTDVVFNTSIASLSDGQKAKVVLAGALWNNPHLLILDEPSNFLDGESLGALITALEDYKGGIVVISHSHDVLRRLCPGLWRINAGYLTCKGHLLNDDGCTSIPNRKMSKANSAGSGIEPEPELSRCFDAETARKKKLTRAQLKERTVRRRLRHIDWLNSPKGTPRPPDTDDEE</sequence>
<comment type="subunit">
    <text evidence="4">Component of the NuA4 histone acetyltransferase complex.</text>
</comment>
<evidence type="ECO:0000256" key="1">
    <source>
        <dbReference type="ARBA" id="ARBA00004141"/>
    </source>
</evidence>
<evidence type="ECO:0000313" key="12">
    <source>
        <dbReference type="EMBL" id="KIW42968.1"/>
    </source>
</evidence>
<dbReference type="InterPro" id="IPR016024">
    <property type="entry name" value="ARM-type_fold"/>
</dbReference>
<accession>A0A0D2DJ25</accession>
<dbReference type="GO" id="GO:0016020">
    <property type="term" value="C:membrane"/>
    <property type="evidence" value="ECO:0007669"/>
    <property type="project" value="UniProtKB-SubCell"/>
</dbReference>
<dbReference type="GO" id="GO:0006412">
    <property type="term" value="P:translation"/>
    <property type="evidence" value="ECO:0007669"/>
    <property type="project" value="UniProtKB-ARBA"/>
</dbReference>
<dbReference type="InterPro" id="IPR047038">
    <property type="entry name" value="eEF3_chromodomain-like_sf"/>
</dbReference>
<dbReference type="PANTHER" id="PTHR19211:SF14">
    <property type="entry name" value="ATP-BINDING CASSETTE SUB-FAMILY F MEMBER 1"/>
    <property type="match status" value="1"/>
</dbReference>
<dbReference type="InterPro" id="IPR027417">
    <property type="entry name" value="P-loop_NTPase"/>
</dbReference>
<keyword evidence="5" id="KW-0963">Cytoplasm</keyword>
<dbReference type="InterPro" id="IPR017871">
    <property type="entry name" value="ABC_transporter-like_CS"/>
</dbReference>
<feature type="repeat" description="HEAT" evidence="9">
    <location>
        <begin position="71"/>
        <end position="106"/>
    </location>
</feature>
<evidence type="ECO:0000256" key="2">
    <source>
        <dbReference type="ARBA" id="ARBA00004496"/>
    </source>
</evidence>
<dbReference type="InterPro" id="IPR021133">
    <property type="entry name" value="HEAT_type_2"/>
</dbReference>
<dbReference type="GO" id="GO:0005737">
    <property type="term" value="C:cytoplasm"/>
    <property type="evidence" value="ECO:0007669"/>
    <property type="project" value="UniProtKB-SubCell"/>
</dbReference>
<dbReference type="VEuPathDB" id="FungiDB:PV06_06460"/>
<dbReference type="Proteomes" id="UP000053342">
    <property type="component" value="Unassembled WGS sequence"/>
</dbReference>
<dbReference type="RefSeq" id="XP_016263184.1">
    <property type="nucleotide sequence ID" value="XM_016407580.1"/>
</dbReference>
<keyword evidence="8" id="KW-0067">ATP-binding</keyword>
<dbReference type="Gene3D" id="2.40.50.990">
    <property type="match status" value="1"/>
</dbReference>
<dbReference type="FunFam" id="2.40.50.990:FF:000002">
    <property type="entry name" value="mRNA export factor elf1"/>
    <property type="match status" value="1"/>
</dbReference>
<comment type="subcellular location">
    <subcellularLocation>
        <location evidence="2">Cytoplasm</location>
    </subcellularLocation>
    <subcellularLocation>
        <location evidence="1">Membrane</location>
        <topology evidence="1">Multi-pass membrane protein</topology>
    </subcellularLocation>
</comment>
<dbReference type="Pfam" id="PF24987">
    <property type="entry name" value="HEAT_EF3_N"/>
    <property type="match status" value="1"/>
</dbReference>
<feature type="domain" description="ABC transporter" evidence="11">
    <location>
        <begin position="685"/>
        <end position="1000"/>
    </location>
</feature>
<dbReference type="GO" id="GO:0005524">
    <property type="term" value="F:ATP binding"/>
    <property type="evidence" value="ECO:0007669"/>
    <property type="project" value="UniProtKB-KW"/>
</dbReference>
<dbReference type="PROSITE" id="PS50077">
    <property type="entry name" value="HEAT_REPEAT"/>
    <property type="match status" value="1"/>
</dbReference>
<dbReference type="InterPro" id="IPR003439">
    <property type="entry name" value="ABC_transporter-like_ATP-bd"/>
</dbReference>
<dbReference type="InterPro" id="IPR011989">
    <property type="entry name" value="ARM-like"/>
</dbReference>
<dbReference type="Pfam" id="PF00005">
    <property type="entry name" value="ABC_tran"/>
    <property type="match status" value="2"/>
</dbReference>
<evidence type="ECO:0000256" key="4">
    <source>
        <dbReference type="ARBA" id="ARBA00011353"/>
    </source>
</evidence>
<dbReference type="Gene3D" id="1.25.10.10">
    <property type="entry name" value="Leucine-rich Repeat Variant"/>
    <property type="match status" value="1"/>
</dbReference>
<keyword evidence="7" id="KW-0547">Nucleotide-binding</keyword>
<dbReference type="HOGENOM" id="CLU_002848_0_1_1"/>
<evidence type="ECO:0000256" key="7">
    <source>
        <dbReference type="ARBA" id="ARBA00022741"/>
    </source>
</evidence>
<dbReference type="Pfam" id="PF00385">
    <property type="entry name" value="Chromo"/>
    <property type="match status" value="1"/>
</dbReference>
<dbReference type="CDD" id="cd18626">
    <property type="entry name" value="CD_eEF3"/>
    <property type="match status" value="1"/>
</dbReference>
<dbReference type="OrthoDB" id="2110130at2759"/>
<dbReference type="STRING" id="215243.A0A0D2DJ25"/>
<dbReference type="Pfam" id="PF24984">
    <property type="entry name" value="HEAT_EF3_GNC1"/>
    <property type="match status" value="1"/>
</dbReference>
<dbReference type="InterPro" id="IPR016197">
    <property type="entry name" value="Chromo-like_dom_sf"/>
</dbReference>
<evidence type="ECO:0000256" key="6">
    <source>
        <dbReference type="ARBA" id="ARBA00022737"/>
    </source>
</evidence>
<keyword evidence="6" id="KW-0677">Repeat</keyword>
<dbReference type="SUPFAM" id="SSF52540">
    <property type="entry name" value="P-loop containing nucleoside triphosphate hydrolases"/>
    <property type="match status" value="2"/>
</dbReference>
<evidence type="ECO:0000313" key="13">
    <source>
        <dbReference type="Proteomes" id="UP000053342"/>
    </source>
</evidence>
<evidence type="ECO:0000256" key="10">
    <source>
        <dbReference type="SAM" id="MobiDB-lite"/>
    </source>
</evidence>
<name>A0A0D2DJ25_9EURO</name>
<evidence type="ECO:0000259" key="11">
    <source>
        <dbReference type="PROSITE" id="PS50893"/>
    </source>
</evidence>
<comment type="similarity">
    <text evidence="3">Belongs to the ABC transporter superfamily. ABCF family. EF3 subfamily.</text>
</comment>
<evidence type="ECO:0000256" key="3">
    <source>
        <dbReference type="ARBA" id="ARBA00011054"/>
    </source>
</evidence>
<dbReference type="AlphaFoldDB" id="A0A0D2DJ25"/>
<dbReference type="InterPro" id="IPR015688">
    <property type="entry name" value="eEF3_ABC2_chromodomain-like"/>
</dbReference>
<reference evidence="12 13" key="1">
    <citation type="submission" date="2015-01" db="EMBL/GenBank/DDBJ databases">
        <title>The Genome Sequence of Exophiala oligosperma CBS72588.</title>
        <authorList>
            <consortium name="The Broad Institute Genomics Platform"/>
            <person name="Cuomo C."/>
            <person name="de Hoog S."/>
            <person name="Gorbushina A."/>
            <person name="Stielow B."/>
            <person name="Teixiera M."/>
            <person name="Abouelleil A."/>
            <person name="Chapman S.B."/>
            <person name="Priest M."/>
            <person name="Young S.K."/>
            <person name="Wortman J."/>
            <person name="Nusbaum C."/>
            <person name="Birren B."/>
        </authorList>
    </citation>
    <scope>NUCLEOTIDE SEQUENCE [LARGE SCALE GENOMIC DNA]</scope>
    <source>
        <strain evidence="12 13">CBS 72588</strain>
    </source>
</reference>
<gene>
    <name evidence="12" type="ORF">PV06_06460</name>
</gene>
<dbReference type="GO" id="GO:0016887">
    <property type="term" value="F:ATP hydrolysis activity"/>
    <property type="evidence" value="ECO:0007669"/>
    <property type="project" value="InterPro"/>
</dbReference>
<dbReference type="EMBL" id="KN847336">
    <property type="protein sequence ID" value="KIW42968.1"/>
    <property type="molecule type" value="Genomic_DNA"/>
</dbReference>
<dbReference type="PANTHER" id="PTHR19211">
    <property type="entry name" value="ATP-BINDING TRANSPORT PROTEIN-RELATED"/>
    <property type="match status" value="1"/>
</dbReference>
<feature type="domain" description="ABC transporter" evidence="11">
    <location>
        <begin position="447"/>
        <end position="658"/>
    </location>
</feature>
<dbReference type="SUPFAM" id="SSF48371">
    <property type="entry name" value="ARM repeat"/>
    <property type="match status" value="1"/>
</dbReference>
<dbReference type="SUPFAM" id="SSF54160">
    <property type="entry name" value="Chromo domain-like"/>
    <property type="match status" value="1"/>
</dbReference>
<keyword evidence="13" id="KW-1185">Reference proteome</keyword>
<dbReference type="CDD" id="cd03221">
    <property type="entry name" value="ABCF_EF-3"/>
    <property type="match status" value="1"/>
</dbReference>
<proteinExistence type="inferred from homology"/>
<dbReference type="GeneID" id="27358534"/>
<dbReference type="SMART" id="SM00382">
    <property type="entry name" value="AAA"/>
    <property type="match status" value="2"/>
</dbReference>
<dbReference type="InterPro" id="IPR023780">
    <property type="entry name" value="Chromo_domain"/>
</dbReference>
<dbReference type="Gene3D" id="3.40.50.300">
    <property type="entry name" value="P-loop containing nucleotide triphosphate hydrolases"/>
    <property type="match status" value="2"/>
</dbReference>
<dbReference type="InterPro" id="IPR003593">
    <property type="entry name" value="AAA+_ATPase"/>
</dbReference>
<feature type="region of interest" description="Disordered" evidence="10">
    <location>
        <begin position="1044"/>
        <end position="1064"/>
    </location>
</feature>
<organism evidence="12 13">
    <name type="scientific">Exophiala oligosperma</name>
    <dbReference type="NCBI Taxonomy" id="215243"/>
    <lineage>
        <taxon>Eukaryota</taxon>
        <taxon>Fungi</taxon>
        <taxon>Dikarya</taxon>
        <taxon>Ascomycota</taxon>
        <taxon>Pezizomycotina</taxon>
        <taxon>Eurotiomycetes</taxon>
        <taxon>Chaetothyriomycetidae</taxon>
        <taxon>Chaetothyriales</taxon>
        <taxon>Herpotrichiellaceae</taxon>
        <taxon>Exophiala</taxon>
    </lineage>
</organism>
<dbReference type="PROSITE" id="PS00211">
    <property type="entry name" value="ABC_TRANSPORTER_1"/>
    <property type="match status" value="1"/>
</dbReference>
<evidence type="ECO:0000256" key="8">
    <source>
        <dbReference type="ARBA" id="ARBA00022840"/>
    </source>
</evidence>
<dbReference type="PROSITE" id="PS50893">
    <property type="entry name" value="ABC_TRANSPORTER_2"/>
    <property type="match status" value="2"/>
</dbReference>
<evidence type="ECO:0000256" key="9">
    <source>
        <dbReference type="PROSITE-ProRule" id="PRU00103"/>
    </source>
</evidence>
<evidence type="ECO:0000256" key="5">
    <source>
        <dbReference type="ARBA" id="ARBA00022490"/>
    </source>
</evidence>